<proteinExistence type="predicted"/>
<protein>
    <recommendedName>
        <fullName evidence="4">DUF4399 domain-containing protein</fullName>
    </recommendedName>
</protein>
<accession>A0ABT0H1C7</accession>
<dbReference type="Proteomes" id="UP001431221">
    <property type="component" value="Unassembled WGS sequence"/>
</dbReference>
<organism evidence="2 3">
    <name type="scientific">Roseibium sediminicola</name>
    <dbReference type="NCBI Taxonomy" id="2933272"/>
    <lineage>
        <taxon>Bacteria</taxon>
        <taxon>Pseudomonadati</taxon>
        <taxon>Pseudomonadota</taxon>
        <taxon>Alphaproteobacteria</taxon>
        <taxon>Hyphomicrobiales</taxon>
        <taxon>Stappiaceae</taxon>
        <taxon>Roseibium</taxon>
    </lineage>
</organism>
<dbReference type="EMBL" id="JALNMJ010000023">
    <property type="protein sequence ID" value="MCK7615270.1"/>
    <property type="molecule type" value="Genomic_DNA"/>
</dbReference>
<keyword evidence="3" id="KW-1185">Reference proteome</keyword>
<evidence type="ECO:0000313" key="2">
    <source>
        <dbReference type="EMBL" id="MCK7615270.1"/>
    </source>
</evidence>
<name>A0ABT0H1C7_9HYPH</name>
<evidence type="ECO:0008006" key="4">
    <source>
        <dbReference type="Google" id="ProtNLM"/>
    </source>
</evidence>
<sequence length="174" mass="18281">MERSLALFVIGLIFGGGIGFVTAAGYGVTFDGHDHTDPAAHQAQAASTQSHDAHSGHTTTGHNHDELVSVAAGPDAPALTISVSPDPASGYNLHLVTRNFTFAPERASQDHVAGEGHAHVYVNGEKIGRLYGSWMHLASLPDNAEVEVTLNTNDHRMLAVDNQPLKASVTVSAD</sequence>
<reference evidence="2" key="1">
    <citation type="submission" date="2022-04" db="EMBL/GenBank/DDBJ databases">
        <title>Roseibium sp. CAU 1639 isolated from mud.</title>
        <authorList>
            <person name="Kim W."/>
        </authorList>
    </citation>
    <scope>NUCLEOTIDE SEQUENCE</scope>
    <source>
        <strain evidence="2">CAU 1639</strain>
    </source>
</reference>
<evidence type="ECO:0000313" key="3">
    <source>
        <dbReference type="Proteomes" id="UP001431221"/>
    </source>
</evidence>
<feature type="region of interest" description="Disordered" evidence="1">
    <location>
        <begin position="35"/>
        <end position="63"/>
    </location>
</feature>
<gene>
    <name evidence="2" type="ORF">M0H32_24145</name>
</gene>
<comment type="caution">
    <text evidence="2">The sequence shown here is derived from an EMBL/GenBank/DDBJ whole genome shotgun (WGS) entry which is preliminary data.</text>
</comment>
<evidence type="ECO:0000256" key="1">
    <source>
        <dbReference type="SAM" id="MobiDB-lite"/>
    </source>
</evidence>
<dbReference type="RefSeq" id="WP_248158435.1">
    <property type="nucleotide sequence ID" value="NZ_JALNMJ010000023.1"/>
</dbReference>
<feature type="compositionally biased region" description="Low complexity" evidence="1">
    <location>
        <begin position="39"/>
        <end position="50"/>
    </location>
</feature>